<accession>C3MFK9</accession>
<feature type="coiled-coil region" evidence="1">
    <location>
        <begin position="229"/>
        <end position="263"/>
    </location>
</feature>
<dbReference type="eggNOG" id="COG3166">
    <property type="taxonomic scope" value="Bacteria"/>
</dbReference>
<keyword evidence="1" id="KW-0175">Coiled coil</keyword>
<dbReference type="HOGENOM" id="CLU_836106_0_0_5"/>
<dbReference type="Proteomes" id="UP000001054">
    <property type="component" value="Chromosome"/>
</dbReference>
<evidence type="ECO:0000313" key="2">
    <source>
        <dbReference type="EMBL" id="ACP26066.1"/>
    </source>
</evidence>
<dbReference type="PATRIC" id="fig|394.7.peg.5126"/>
<reference evidence="2 3" key="1">
    <citation type="journal article" date="2009" name="Appl. Environ. Microbiol.">
        <title>Rhizobium sp. strain NGR234 possesses a remarkable number of secretion systems.</title>
        <authorList>
            <person name="Schmeisser C."/>
            <person name="Liesegang H."/>
            <person name="Krysciak D."/>
            <person name="Bakkou N."/>
            <person name="Le Quere A."/>
            <person name="Wollherr A."/>
            <person name="Heinemeyer I."/>
            <person name="Morgenstern B."/>
            <person name="Pommerening-Roeser A."/>
            <person name="Flores M."/>
            <person name="Palacios R."/>
            <person name="Brenner S."/>
            <person name="Gottschalk G."/>
            <person name="Schmitz R.A."/>
            <person name="Broughton W.J."/>
            <person name="Perret X."/>
            <person name="Strittmatter A.W."/>
            <person name="Streit W.R."/>
        </authorList>
    </citation>
    <scope>NUCLEOTIDE SEQUENCE [LARGE SCALE GENOMIC DNA]</scope>
    <source>
        <strain evidence="3">NBRC 101917 / NGR234</strain>
    </source>
</reference>
<dbReference type="AlphaFoldDB" id="C3MFK9"/>
<dbReference type="EMBL" id="CP001389">
    <property type="protein sequence ID" value="ACP26066.1"/>
    <property type="molecule type" value="Genomic_DNA"/>
</dbReference>
<evidence type="ECO:0000313" key="3">
    <source>
        <dbReference type="Proteomes" id="UP000001054"/>
    </source>
</evidence>
<dbReference type="KEGG" id="rhi:NGR_c23070"/>
<proteinExistence type="predicted"/>
<dbReference type="Pfam" id="PF05137">
    <property type="entry name" value="PilN"/>
    <property type="match status" value="1"/>
</dbReference>
<dbReference type="STRING" id="394.NGR_c23070"/>
<dbReference type="OrthoDB" id="8435735at2"/>
<keyword evidence="3" id="KW-1185">Reference proteome</keyword>
<evidence type="ECO:0000256" key="1">
    <source>
        <dbReference type="SAM" id="Coils"/>
    </source>
</evidence>
<name>C3MFK9_SINFN</name>
<dbReference type="InterPro" id="IPR007813">
    <property type="entry name" value="PilN"/>
</dbReference>
<sequence>MTFRELAPSLYGAALGLKDFLVWWRSELLHSFPPFLRSRMRERVKAATVVTVTRDGCKLGEEADLIPLPELGERLRALQAGGAIGRTGLRVHLAPDRRLRRMVSPRRLPISALRRAAELDIETQTPFNRGDVQILAPADEGAASAYYLVRNSILAQIHEQLRAAKLDAQELSTEGEDGAIDRLTIDRTPLRARRRVRPDQFLIAATLAATAVFLLLSWHQLHSKASAANSRLDGEIAQAEADARKARRAYDTFRAKLSQLEALKAQRQASTRVTTMWEELSGIVPDSSYLTNLTVKAKVVEISGFSKASSELIPLIEGSDLFEAAQFASPVVKVPGFEGDRFTISFRQNGAKP</sequence>
<dbReference type="InterPro" id="IPR052534">
    <property type="entry name" value="Extracell_DNA_Util/SecSys_Comp"/>
</dbReference>
<organism evidence="2 3">
    <name type="scientific">Sinorhizobium fredii (strain NBRC 101917 / NGR234)</name>
    <dbReference type="NCBI Taxonomy" id="394"/>
    <lineage>
        <taxon>Bacteria</taxon>
        <taxon>Pseudomonadati</taxon>
        <taxon>Pseudomonadota</taxon>
        <taxon>Alphaproteobacteria</taxon>
        <taxon>Hyphomicrobiales</taxon>
        <taxon>Rhizobiaceae</taxon>
        <taxon>Sinorhizobium/Ensifer group</taxon>
        <taxon>Sinorhizobium</taxon>
    </lineage>
</organism>
<gene>
    <name evidence="2" type="primary">gspL</name>
    <name evidence="2" type="ordered locus">NGR_c23070</name>
</gene>
<dbReference type="RefSeq" id="WP_012708824.1">
    <property type="nucleotide sequence ID" value="NC_012587.1"/>
</dbReference>
<dbReference type="PANTHER" id="PTHR40278">
    <property type="entry name" value="DNA UTILIZATION PROTEIN HOFN"/>
    <property type="match status" value="1"/>
</dbReference>
<dbReference type="PANTHER" id="PTHR40278:SF1">
    <property type="entry name" value="DNA UTILIZATION PROTEIN HOFN"/>
    <property type="match status" value="1"/>
</dbReference>
<protein>
    <submittedName>
        <fullName evidence="2">General secretion pathway protein L, GspL</fullName>
    </submittedName>
</protein>